<dbReference type="RefSeq" id="WP_139203505.1">
    <property type="nucleotide sequence ID" value="NZ_FOCX01000010.1"/>
</dbReference>
<name>A0A1H8NHW8_9EURY</name>
<keyword evidence="2" id="KW-0472">Membrane</keyword>
<evidence type="ECO:0000313" key="3">
    <source>
        <dbReference type="EMBL" id="SEO29194.1"/>
    </source>
</evidence>
<dbReference type="Proteomes" id="UP000198775">
    <property type="component" value="Unassembled WGS sequence"/>
</dbReference>
<dbReference type="EMBL" id="FOCX01000010">
    <property type="protein sequence ID" value="SEO29194.1"/>
    <property type="molecule type" value="Genomic_DNA"/>
</dbReference>
<proteinExistence type="predicted"/>
<protein>
    <recommendedName>
        <fullName evidence="5">Proteasome lid subunit RPN8/RPN11, contains Jab1/MPN metalloenzyme (JAMM) motif</fullName>
    </recommendedName>
</protein>
<feature type="compositionally biased region" description="Basic and acidic residues" evidence="1">
    <location>
        <begin position="193"/>
        <end position="204"/>
    </location>
</feature>
<reference evidence="4" key="1">
    <citation type="submission" date="2016-10" db="EMBL/GenBank/DDBJ databases">
        <authorList>
            <person name="Varghese N."/>
            <person name="Submissions S."/>
        </authorList>
    </citation>
    <scope>NUCLEOTIDE SEQUENCE [LARGE SCALE GENOMIC DNA]</scope>
    <source>
        <strain evidence="4">IBRC-M 10043</strain>
    </source>
</reference>
<keyword evidence="2" id="KW-1133">Transmembrane helix</keyword>
<sequence>MIGPCEWLTARTNERTLARLTLLFAAGVVVLGAGVAWYVGSVGLSMGAMAYDSDDRTVVIEERERAAFAAHYDADDEVGWCLYGTTNETHVRIDEVVPAAPVSQGSERVTFTCVPETAGQLLAGENADFLGTVHSHRGHDGSELSKIDIALFGRLSPFVEVMGVYTETDGPAFFTTGSMTDPLDTRVIGNATETRRERGRRNESTRTVSGSAGPAVRDRPR</sequence>
<dbReference type="OrthoDB" id="239259at2157"/>
<evidence type="ECO:0000256" key="2">
    <source>
        <dbReference type="SAM" id="Phobius"/>
    </source>
</evidence>
<gene>
    <name evidence="3" type="ORF">SAMN05216388_1010164</name>
</gene>
<evidence type="ECO:0008006" key="5">
    <source>
        <dbReference type="Google" id="ProtNLM"/>
    </source>
</evidence>
<evidence type="ECO:0000256" key="1">
    <source>
        <dbReference type="SAM" id="MobiDB-lite"/>
    </source>
</evidence>
<organism evidence="3 4">
    <name type="scientific">Halorientalis persicus</name>
    <dbReference type="NCBI Taxonomy" id="1367881"/>
    <lineage>
        <taxon>Archaea</taxon>
        <taxon>Methanobacteriati</taxon>
        <taxon>Methanobacteriota</taxon>
        <taxon>Stenosarchaea group</taxon>
        <taxon>Halobacteria</taxon>
        <taxon>Halobacteriales</taxon>
        <taxon>Haloarculaceae</taxon>
        <taxon>Halorientalis</taxon>
    </lineage>
</organism>
<keyword evidence="4" id="KW-1185">Reference proteome</keyword>
<dbReference type="AlphaFoldDB" id="A0A1H8NHW8"/>
<feature type="region of interest" description="Disordered" evidence="1">
    <location>
        <begin position="184"/>
        <end position="221"/>
    </location>
</feature>
<feature type="transmembrane region" description="Helical" evidence="2">
    <location>
        <begin position="20"/>
        <end position="39"/>
    </location>
</feature>
<accession>A0A1H8NHW8</accession>
<dbReference type="Gene3D" id="3.40.140.10">
    <property type="entry name" value="Cytidine Deaminase, domain 2"/>
    <property type="match status" value="1"/>
</dbReference>
<keyword evidence="2" id="KW-0812">Transmembrane</keyword>
<evidence type="ECO:0000313" key="4">
    <source>
        <dbReference type="Proteomes" id="UP000198775"/>
    </source>
</evidence>